<dbReference type="KEGG" id="nsy:104229868"/>
<dbReference type="Proteomes" id="UP000189701">
    <property type="component" value="Unplaced"/>
</dbReference>
<evidence type="ECO:0000259" key="3">
    <source>
        <dbReference type="Pfam" id="PF20167"/>
    </source>
</evidence>
<dbReference type="STRING" id="4096.A0A1U7WUB0"/>
<dbReference type="OrthoDB" id="1303972at2759"/>
<proteinExistence type="predicted"/>
<dbReference type="AlphaFoldDB" id="A0A1U7WUB0"/>
<organism evidence="4 5">
    <name type="scientific">Nicotiana sylvestris</name>
    <name type="common">Wood tobacco</name>
    <name type="synonym">South American tobacco</name>
    <dbReference type="NCBI Taxonomy" id="4096"/>
    <lineage>
        <taxon>Eukaryota</taxon>
        <taxon>Viridiplantae</taxon>
        <taxon>Streptophyta</taxon>
        <taxon>Embryophyta</taxon>
        <taxon>Tracheophyta</taxon>
        <taxon>Spermatophyta</taxon>
        <taxon>Magnoliopsida</taxon>
        <taxon>eudicotyledons</taxon>
        <taxon>Gunneridae</taxon>
        <taxon>Pentapetalae</taxon>
        <taxon>asterids</taxon>
        <taxon>lamiids</taxon>
        <taxon>Solanales</taxon>
        <taxon>Solanaceae</taxon>
        <taxon>Nicotianoideae</taxon>
        <taxon>Nicotianeae</taxon>
        <taxon>Nicotiana</taxon>
    </lineage>
</organism>
<evidence type="ECO:0000256" key="2">
    <source>
        <dbReference type="SAM" id="MobiDB-lite"/>
    </source>
</evidence>
<keyword evidence="4" id="KW-1185">Reference proteome</keyword>
<dbReference type="RefSeq" id="XP_009780886.1">
    <property type="nucleotide sequence ID" value="XM_009782584.1"/>
</dbReference>
<evidence type="ECO:0000313" key="5">
    <source>
        <dbReference type="RefSeq" id="XP_009780886.1"/>
    </source>
</evidence>
<reference evidence="5" key="2">
    <citation type="submission" date="2025-08" db="UniProtKB">
        <authorList>
            <consortium name="RefSeq"/>
        </authorList>
    </citation>
    <scope>IDENTIFICATION</scope>
    <source>
        <tissue evidence="5">Leaf</tissue>
    </source>
</reference>
<evidence type="ECO:0000256" key="1">
    <source>
        <dbReference type="SAM" id="Coils"/>
    </source>
</evidence>
<dbReference type="GeneID" id="104229868"/>
<protein>
    <submittedName>
        <fullName evidence="5">Uncharacterized protein LOC104229868</fullName>
    </submittedName>
</protein>
<accession>A0A1U7WUB0</accession>
<dbReference type="InterPro" id="IPR046796">
    <property type="entry name" value="Transposase_32_dom"/>
</dbReference>
<evidence type="ECO:0000313" key="4">
    <source>
        <dbReference type="Proteomes" id="UP000189701"/>
    </source>
</evidence>
<feature type="compositionally biased region" description="Polar residues" evidence="2">
    <location>
        <begin position="34"/>
        <end position="52"/>
    </location>
</feature>
<feature type="domain" description="Putative plant transposon protein" evidence="3">
    <location>
        <begin position="122"/>
        <end position="296"/>
    </location>
</feature>
<feature type="coiled-coil region" evidence="1">
    <location>
        <begin position="346"/>
        <end position="408"/>
    </location>
</feature>
<gene>
    <name evidence="5" type="primary">LOC104229868</name>
</gene>
<name>A0A1U7WUB0_NICSY</name>
<sequence>MHVMNVGDEVDEEPGSLTRKRSQKHGLPKPKRGSSVTTKSLNKSDEVVSSENIVKESGDTLVEESSARVMEELGEKSVKSAEKGKNVCKSAKRKADADEEPGSSKKAKVHNPQSAGKEKLRNQKWTHLFTSDAPRVYEEEAQSFYADFFKVEDNHICVLVNRVDMVIDSVLLGSILGVPAEGLSNVQGTCSQNFRNAILKDRAVQQGERVQKKALLPVYQLLFDMLNKVLLPCAERRSITSCADLFLMEALDNFTTINLPGIMIEHMQKMAEFKDSNHGLPYGFLLTKVFEYFKVPLGQAKVGTKKQTFSKSTLEECECINRFGGVGSTSTISQLINAQNSATAEIRQLKAINVILESQLSQLQKAPGSSISQSEEVACLTKENAELKKQVEELKEKLLNEQMSANARMDLVFQTLASASKPSPSSAP</sequence>
<reference evidence="4" key="1">
    <citation type="journal article" date="2013" name="Genome Biol.">
        <title>Reference genomes and transcriptomes of Nicotiana sylvestris and Nicotiana tomentosiformis.</title>
        <authorList>
            <person name="Sierro N."/>
            <person name="Battey J.N."/>
            <person name="Ouadi S."/>
            <person name="Bovet L."/>
            <person name="Goepfert S."/>
            <person name="Bakaher N."/>
            <person name="Peitsch M.C."/>
            <person name="Ivanov N.V."/>
        </authorList>
    </citation>
    <scope>NUCLEOTIDE SEQUENCE [LARGE SCALE GENOMIC DNA]</scope>
</reference>
<feature type="compositionally biased region" description="Basic and acidic residues" evidence="2">
    <location>
        <begin position="65"/>
        <end position="85"/>
    </location>
</feature>
<feature type="compositionally biased region" description="Basic residues" evidence="2">
    <location>
        <begin position="18"/>
        <end position="32"/>
    </location>
</feature>
<feature type="region of interest" description="Disordered" evidence="2">
    <location>
        <begin position="1"/>
        <end position="122"/>
    </location>
</feature>
<keyword evidence="1" id="KW-0175">Coiled coil</keyword>
<dbReference type="Pfam" id="PF20167">
    <property type="entry name" value="Transposase_32"/>
    <property type="match status" value="1"/>
</dbReference>